<evidence type="ECO:0000256" key="5">
    <source>
        <dbReference type="ARBA" id="ARBA00022729"/>
    </source>
</evidence>
<comment type="subunit">
    <text evidence="3">Homotrimer.</text>
</comment>
<dbReference type="InterPro" id="IPR029455">
    <property type="entry name" value="GHL15"/>
</dbReference>
<protein>
    <submittedName>
        <fullName evidence="11">Glycoside hydrolase</fullName>
    </submittedName>
</protein>
<comment type="caution">
    <text evidence="11">The sequence shown here is derived from an EMBL/GenBank/DDBJ whole genome shotgun (WGS) entry which is preliminary data.</text>
</comment>
<comment type="function">
    <text evidence="1">Acts as a defensive agent. Recognizes blood group fucosylated oligosaccharides including A, B, H and Lewis B-type antigens. Does not recognize Lewis A antigen and has low affinity for monovalent haptens.</text>
</comment>
<dbReference type="RefSeq" id="WP_303276021.1">
    <property type="nucleotide sequence ID" value="NZ_JAUOEK010000020.1"/>
</dbReference>
<evidence type="ECO:0000256" key="3">
    <source>
        <dbReference type="ARBA" id="ARBA00011233"/>
    </source>
</evidence>
<organism evidence="11 12">
    <name type="scientific">Flavivirga aquimarina</name>
    <dbReference type="NCBI Taxonomy" id="2027862"/>
    <lineage>
        <taxon>Bacteria</taxon>
        <taxon>Pseudomonadati</taxon>
        <taxon>Bacteroidota</taxon>
        <taxon>Flavobacteriia</taxon>
        <taxon>Flavobacteriales</taxon>
        <taxon>Flavobacteriaceae</taxon>
        <taxon>Flavivirga</taxon>
    </lineage>
</organism>
<dbReference type="Pfam" id="PF18962">
    <property type="entry name" value="Por_Secre_tail"/>
    <property type="match status" value="1"/>
</dbReference>
<dbReference type="Gene3D" id="2.60.120.260">
    <property type="entry name" value="Galactose-binding domain-like"/>
    <property type="match status" value="1"/>
</dbReference>
<dbReference type="EMBL" id="JAUOEK010000020">
    <property type="protein sequence ID" value="MDO5968341.1"/>
    <property type="molecule type" value="Genomic_DNA"/>
</dbReference>
<dbReference type="GO" id="GO:0016787">
    <property type="term" value="F:hydrolase activity"/>
    <property type="evidence" value="ECO:0007669"/>
    <property type="project" value="UniProtKB-KW"/>
</dbReference>
<dbReference type="Proteomes" id="UP001176883">
    <property type="component" value="Unassembled WGS sequence"/>
</dbReference>
<dbReference type="PANTHER" id="PTHR45713:SF6">
    <property type="entry name" value="F5_8 TYPE C DOMAIN-CONTAINING PROTEIN"/>
    <property type="match status" value="1"/>
</dbReference>
<name>A0ABT8W5F1_9FLAO</name>
<evidence type="ECO:0000256" key="1">
    <source>
        <dbReference type="ARBA" id="ARBA00002219"/>
    </source>
</evidence>
<dbReference type="SMART" id="SM00607">
    <property type="entry name" value="FTP"/>
    <property type="match status" value="1"/>
</dbReference>
<evidence type="ECO:0000313" key="12">
    <source>
        <dbReference type="Proteomes" id="UP001176883"/>
    </source>
</evidence>
<comment type="similarity">
    <text evidence="2">Belongs to the fucolectin family.</text>
</comment>
<evidence type="ECO:0000256" key="6">
    <source>
        <dbReference type="ARBA" id="ARBA00022734"/>
    </source>
</evidence>
<evidence type="ECO:0000256" key="7">
    <source>
        <dbReference type="ARBA" id="ARBA00022837"/>
    </source>
</evidence>
<keyword evidence="7" id="KW-0106">Calcium</keyword>
<feature type="chain" id="PRO_5046981763" evidence="9">
    <location>
        <begin position="26"/>
        <end position="662"/>
    </location>
</feature>
<dbReference type="SUPFAM" id="SSF49785">
    <property type="entry name" value="Galactose-binding domain-like"/>
    <property type="match status" value="1"/>
</dbReference>
<evidence type="ECO:0000256" key="4">
    <source>
        <dbReference type="ARBA" id="ARBA00022723"/>
    </source>
</evidence>
<keyword evidence="4" id="KW-0479">Metal-binding</keyword>
<evidence type="ECO:0000256" key="2">
    <source>
        <dbReference type="ARBA" id="ARBA00010147"/>
    </source>
</evidence>
<gene>
    <name evidence="11" type="ORF">Q4Q35_00840</name>
</gene>
<dbReference type="InterPro" id="IPR026444">
    <property type="entry name" value="Secre_tail"/>
</dbReference>
<dbReference type="Pfam" id="PF14885">
    <property type="entry name" value="GHL15"/>
    <property type="match status" value="1"/>
</dbReference>
<keyword evidence="8" id="KW-1015">Disulfide bond</keyword>
<keyword evidence="12" id="KW-1185">Reference proteome</keyword>
<dbReference type="Pfam" id="PF22633">
    <property type="entry name" value="F5_F8_type_C_2"/>
    <property type="match status" value="1"/>
</dbReference>
<evidence type="ECO:0000313" key="11">
    <source>
        <dbReference type="EMBL" id="MDO5968341.1"/>
    </source>
</evidence>
<dbReference type="InterPro" id="IPR051941">
    <property type="entry name" value="BG_Antigen-Binding_Lectin"/>
</dbReference>
<evidence type="ECO:0000256" key="8">
    <source>
        <dbReference type="ARBA" id="ARBA00023157"/>
    </source>
</evidence>
<reference evidence="11" key="1">
    <citation type="submission" date="2023-07" db="EMBL/GenBank/DDBJ databases">
        <title>Two novel species in the genus Flavivirga.</title>
        <authorList>
            <person name="Kwon K."/>
        </authorList>
    </citation>
    <scope>NUCLEOTIDE SEQUENCE</scope>
    <source>
        <strain evidence="11">KCTC 52353</strain>
    </source>
</reference>
<sequence>MFSFSKIKGYVLLFFFVLNSLIANAQIVEPGDWSSIRLYGHAYNVNGFSDDEYDFIANHNYLFTIEKRHARNIYGTPTSEFASGIAAQQIKVNNPLSRPLFYWNSNIVYSSIYESITEALIENPSFVASNGKFNYENADFPDWWVSVPQDQVNNTVHEGVFIDACQNVEATWGADAMPILYNMLDQIPGLVIANGFWPRGNSLLAGLEMIDHVDGVFVEAFFHHNSVTAEQGKVMLDALLEVPENKYIITSSTPDGVWSNDHTFSMACFLIIANDYSFYHFFNGLYGSSETQLWHDDFGKTIGEPLAKATVNEYVYTRVYEYASVSVDLLNRTSSITWIENPKIACRETEDEAIENLALYGTATQSSTLHDGEASRAIDGNTNGLFGNGSVTHTSSENGAWWQVDLGNSYNIGEITVFNRTDANAIARLSNFTIDVLDKDGIIVDSTTYTTYPDPSVTRDAGGVEGRFVKVQINGISSLNLAEVQVAEAVEKIYLASIKVLDSSNNDSISYATLTIDDLVYTSNFTGEIELCLEEGEYPFTLNKDGYNLLNGTLDINSDTNEIFLITPSDLASTESSIADNTDIIADNTDIYPIPVSDILNIKLPSSETAKMSIINSTGQLIISCNIEKGSASVDIRELSAGFYIINISNGNKIYSRNIIVK</sequence>
<keyword evidence="5 9" id="KW-0732">Signal</keyword>
<dbReference type="InterPro" id="IPR006585">
    <property type="entry name" value="FTP1"/>
</dbReference>
<feature type="domain" description="Fucolectin tachylectin-4 pentraxin-1" evidence="10">
    <location>
        <begin position="354"/>
        <end position="491"/>
    </location>
</feature>
<proteinExistence type="inferred from homology"/>
<dbReference type="PANTHER" id="PTHR45713">
    <property type="entry name" value="FTP DOMAIN-CONTAINING PROTEIN"/>
    <property type="match status" value="1"/>
</dbReference>
<dbReference type="InterPro" id="IPR008979">
    <property type="entry name" value="Galactose-bd-like_sf"/>
</dbReference>
<evidence type="ECO:0000259" key="10">
    <source>
        <dbReference type="SMART" id="SM00607"/>
    </source>
</evidence>
<feature type="signal peptide" evidence="9">
    <location>
        <begin position="1"/>
        <end position="25"/>
    </location>
</feature>
<keyword evidence="6" id="KW-0430">Lectin</keyword>
<accession>A0ABT8W5F1</accession>
<evidence type="ECO:0000256" key="9">
    <source>
        <dbReference type="SAM" id="SignalP"/>
    </source>
</evidence>
<keyword evidence="11" id="KW-0378">Hydrolase</keyword>
<dbReference type="NCBIfam" id="TIGR04183">
    <property type="entry name" value="Por_Secre_tail"/>
    <property type="match status" value="1"/>
</dbReference>